<dbReference type="InterPro" id="IPR003593">
    <property type="entry name" value="AAA+_ATPase"/>
</dbReference>
<dbReference type="SUPFAM" id="SSF90123">
    <property type="entry name" value="ABC transporter transmembrane region"/>
    <property type="match status" value="1"/>
</dbReference>
<evidence type="ECO:0000313" key="10">
    <source>
        <dbReference type="EMBL" id="RDB69490.1"/>
    </source>
</evidence>
<evidence type="ECO:0000259" key="9">
    <source>
        <dbReference type="PROSITE" id="PS50929"/>
    </source>
</evidence>
<accession>A0A3N0IWC3</accession>
<dbReference type="InterPro" id="IPR011527">
    <property type="entry name" value="ABC1_TM_dom"/>
</dbReference>
<evidence type="ECO:0000256" key="1">
    <source>
        <dbReference type="ARBA" id="ARBA00004651"/>
    </source>
</evidence>
<feature type="transmembrane region" description="Helical" evidence="7">
    <location>
        <begin position="283"/>
        <end position="302"/>
    </location>
</feature>
<feature type="domain" description="ABC transmembrane type-1" evidence="9">
    <location>
        <begin position="28"/>
        <end position="310"/>
    </location>
</feature>
<dbReference type="EMBL" id="PPTT01000009">
    <property type="protein sequence ID" value="RDB69490.1"/>
    <property type="molecule type" value="Genomic_DNA"/>
</dbReference>
<reference evidence="11" key="3">
    <citation type="journal article" date="2019" name="Microbiol. Resour. Announc.">
        <title>Draft Genome Sequences of Type Strains of Gordonibacter faecihominis, Paraeggerthella hongkongensis, Parvibacter caecicola,Slackia equolifaciens, Slackia faecicanis, and Slackia isoflavoniconvertens.</title>
        <authorList>
            <person name="Danylec N."/>
            <person name="Stoll D.A."/>
            <person name="Dotsch A."/>
            <person name="Huch M."/>
        </authorList>
    </citation>
    <scope>NUCLEOTIDE SEQUENCE</scope>
    <source>
        <strain evidence="11">DSM 16107</strain>
    </source>
</reference>
<comment type="caution">
    <text evidence="11">The sequence shown here is derived from an EMBL/GenBank/DDBJ whole genome shotgun (WGS) entry which is preliminary data.</text>
</comment>
<dbReference type="PROSITE" id="PS50929">
    <property type="entry name" value="ABC_TM1F"/>
    <property type="match status" value="1"/>
</dbReference>
<reference evidence="13" key="2">
    <citation type="submission" date="2018-05" db="EMBL/GenBank/DDBJ databases">
        <title>Genome Sequencing of selected type strains of the family Eggerthellaceae.</title>
        <authorList>
            <person name="Danylec N."/>
            <person name="Stoll D.A."/>
            <person name="Doetsch A."/>
            <person name="Huch M."/>
        </authorList>
    </citation>
    <scope>NUCLEOTIDE SEQUENCE [LARGE SCALE GENOMIC DNA]</scope>
    <source>
        <strain evidence="13">DSM 16107</strain>
    </source>
</reference>
<evidence type="ECO:0000256" key="2">
    <source>
        <dbReference type="ARBA" id="ARBA00022692"/>
    </source>
</evidence>
<dbReference type="Gene3D" id="3.40.50.300">
    <property type="entry name" value="P-loop containing nucleotide triphosphate hydrolases"/>
    <property type="match status" value="1"/>
</dbReference>
<dbReference type="Proteomes" id="UP000270112">
    <property type="component" value="Unassembled WGS sequence"/>
</dbReference>
<dbReference type="InterPro" id="IPR036640">
    <property type="entry name" value="ABC1_TM_sf"/>
</dbReference>
<dbReference type="OrthoDB" id="3237158at2"/>
<comment type="subcellular location">
    <subcellularLocation>
        <location evidence="1">Cell membrane</location>
        <topology evidence="1">Multi-pass membrane protein</topology>
    </subcellularLocation>
</comment>
<dbReference type="AlphaFoldDB" id="A0A3N0IWC3"/>
<dbReference type="PANTHER" id="PTHR43394">
    <property type="entry name" value="ATP-DEPENDENT PERMEASE MDL1, MITOCHONDRIAL"/>
    <property type="match status" value="1"/>
</dbReference>
<feature type="transmembrane region" description="Helical" evidence="7">
    <location>
        <begin position="139"/>
        <end position="161"/>
    </location>
</feature>
<dbReference type="GO" id="GO:0016887">
    <property type="term" value="F:ATP hydrolysis activity"/>
    <property type="evidence" value="ECO:0007669"/>
    <property type="project" value="InterPro"/>
</dbReference>
<evidence type="ECO:0000313" key="12">
    <source>
        <dbReference type="Proteomes" id="UP000253817"/>
    </source>
</evidence>
<evidence type="ECO:0000313" key="11">
    <source>
        <dbReference type="EMBL" id="RNM40632.1"/>
    </source>
</evidence>
<evidence type="ECO:0000256" key="7">
    <source>
        <dbReference type="SAM" id="Phobius"/>
    </source>
</evidence>
<keyword evidence="12" id="KW-1185">Reference proteome</keyword>
<gene>
    <name evidence="11" type="primary">cydC</name>
    <name evidence="10" type="ORF">C1876_06900</name>
    <name evidence="11" type="ORF">DMP09_13450</name>
</gene>
<dbReference type="PANTHER" id="PTHR43394:SF1">
    <property type="entry name" value="ATP-BINDING CASSETTE SUB-FAMILY B MEMBER 10, MITOCHONDRIAL"/>
    <property type="match status" value="1"/>
</dbReference>
<evidence type="ECO:0000256" key="4">
    <source>
        <dbReference type="ARBA" id="ARBA00022840"/>
    </source>
</evidence>
<dbReference type="InterPro" id="IPR039421">
    <property type="entry name" value="Type_1_exporter"/>
</dbReference>
<reference evidence="10 12" key="1">
    <citation type="journal article" date="2018" name="Elife">
        <title>Discovery and characterization of a prevalent human gut bacterial enzyme sufficient for the inactivation of a family of plant toxins.</title>
        <authorList>
            <person name="Koppel N."/>
            <person name="Bisanz J.E."/>
            <person name="Pandelia M.E."/>
            <person name="Turnbaugh P.J."/>
            <person name="Balskus E.P."/>
        </authorList>
    </citation>
    <scope>NUCLEOTIDE SEQUENCE [LARGE SCALE GENOMIC DNA]</scope>
    <source>
        <strain evidence="10 12">DSM 16107</strain>
    </source>
</reference>
<feature type="domain" description="ABC transporter" evidence="8">
    <location>
        <begin position="345"/>
        <end position="579"/>
    </location>
</feature>
<evidence type="ECO:0000259" key="8">
    <source>
        <dbReference type="PROSITE" id="PS50893"/>
    </source>
</evidence>
<feature type="transmembrane region" description="Helical" evidence="7">
    <location>
        <begin position="58"/>
        <end position="76"/>
    </location>
</feature>
<feature type="transmembrane region" description="Helical" evidence="7">
    <location>
        <begin position="26"/>
        <end position="52"/>
    </location>
</feature>
<evidence type="ECO:0000256" key="5">
    <source>
        <dbReference type="ARBA" id="ARBA00022989"/>
    </source>
</evidence>
<dbReference type="EMBL" id="QICC01000071">
    <property type="protein sequence ID" value="RNM40632.1"/>
    <property type="molecule type" value="Genomic_DNA"/>
</dbReference>
<sequence length="586" mass="63840">MTFSELKRTWKRDTWVKPFFKQYRKVLALALFLGLVTFVFAAGLMFTSGYLISGAAEVPDSILVLNLPLIFVRIFGAGKPALQYLERLCSHDWVLRMTSGLRLKLYRVLEADALFFRATHRTGDVLGLLAEDIGHIQNLYLRTVFPTVIAYLLYFVLIAGLGFVSPFLALAMLLLLGVVVFLVPLVSVLVNGARRARYKEMRNELYAELTDNVLGVSDWVFAQRGDAYLSRYKSAERAMKEIARAEDRFDRARDLAAQAVFGVTAVVLVLWAGAHFGGQHGGAANWIAAFVLGFFPLIEAFAPLSSAAVDAFGYADSVARLNDLADPSAAKPAEEPPLPAGPLDIRLDGVSYAYPGSARSVLDDLTLHVGQGQKLAILGRSGAGKSTLATLVRGDVAPDAGAVTLGGVPCARFGDAMASYIGVIQQNTYLFNMTVLENLRIGRADATEEEVWDVLEQVGLRAMVERLPQGLSTMVDEAGLRFSGGERHRIALARVLLQDVPVVILDEPTVGLDPFTERALLDTVLRALDGKTVIMITHHLAGVGAMDRVVFLEHGRIELDGAPDELARTSERYRSLLAFDRGTAAG</sequence>
<protein>
    <submittedName>
        <fullName evidence="11">Thiol reductant ABC exporter subunit CydC</fullName>
    </submittedName>
</protein>
<feature type="transmembrane region" description="Helical" evidence="7">
    <location>
        <begin position="255"/>
        <end position="277"/>
    </location>
</feature>
<dbReference type="GO" id="GO:0045454">
    <property type="term" value="P:cell redox homeostasis"/>
    <property type="evidence" value="ECO:0007669"/>
    <property type="project" value="InterPro"/>
</dbReference>
<dbReference type="GO" id="GO:0015421">
    <property type="term" value="F:ABC-type oligopeptide transporter activity"/>
    <property type="evidence" value="ECO:0007669"/>
    <property type="project" value="TreeGrafter"/>
</dbReference>
<dbReference type="GO" id="GO:0005886">
    <property type="term" value="C:plasma membrane"/>
    <property type="evidence" value="ECO:0007669"/>
    <property type="project" value="UniProtKB-SubCell"/>
</dbReference>
<dbReference type="InterPro" id="IPR014223">
    <property type="entry name" value="ABC_CydC/D"/>
</dbReference>
<dbReference type="Pfam" id="PF00664">
    <property type="entry name" value="ABC_membrane"/>
    <property type="match status" value="1"/>
</dbReference>
<dbReference type="RefSeq" id="WP_114545980.1">
    <property type="nucleotide sequence ID" value="NZ_PPTT01000009.1"/>
</dbReference>
<dbReference type="PROSITE" id="PS50893">
    <property type="entry name" value="ABC_TRANSPORTER_2"/>
    <property type="match status" value="1"/>
</dbReference>
<dbReference type="SMART" id="SM00382">
    <property type="entry name" value="AAA"/>
    <property type="match status" value="1"/>
</dbReference>
<dbReference type="Proteomes" id="UP000253817">
    <property type="component" value="Unassembled WGS sequence"/>
</dbReference>
<keyword evidence="5 7" id="KW-1133">Transmembrane helix</keyword>
<dbReference type="InterPro" id="IPR027417">
    <property type="entry name" value="P-loop_NTPase"/>
</dbReference>
<dbReference type="NCBIfam" id="TIGR02868">
    <property type="entry name" value="CydC"/>
    <property type="match status" value="1"/>
</dbReference>
<organism evidence="11 13">
    <name type="scientific">Eggerthella sinensis</name>
    <dbReference type="NCBI Taxonomy" id="242230"/>
    <lineage>
        <taxon>Bacteria</taxon>
        <taxon>Bacillati</taxon>
        <taxon>Actinomycetota</taxon>
        <taxon>Coriobacteriia</taxon>
        <taxon>Eggerthellales</taxon>
        <taxon>Eggerthellaceae</taxon>
        <taxon>Eggerthella</taxon>
    </lineage>
</organism>
<dbReference type="GO" id="GO:0034775">
    <property type="term" value="P:glutathione transmembrane transport"/>
    <property type="evidence" value="ECO:0007669"/>
    <property type="project" value="InterPro"/>
</dbReference>
<dbReference type="CDD" id="cd03247">
    <property type="entry name" value="ABCC_cytochrome_bd"/>
    <property type="match status" value="1"/>
</dbReference>
<evidence type="ECO:0000256" key="6">
    <source>
        <dbReference type="ARBA" id="ARBA00023136"/>
    </source>
</evidence>
<dbReference type="SUPFAM" id="SSF52540">
    <property type="entry name" value="P-loop containing nucleoside triphosphate hydrolases"/>
    <property type="match status" value="1"/>
</dbReference>
<evidence type="ECO:0000256" key="3">
    <source>
        <dbReference type="ARBA" id="ARBA00022741"/>
    </source>
</evidence>
<dbReference type="Pfam" id="PF00005">
    <property type="entry name" value="ABC_tran"/>
    <property type="match status" value="1"/>
</dbReference>
<name>A0A3N0IWC3_9ACTN</name>
<dbReference type="Gene3D" id="1.20.1560.10">
    <property type="entry name" value="ABC transporter type 1, transmembrane domain"/>
    <property type="match status" value="1"/>
</dbReference>
<evidence type="ECO:0000313" key="13">
    <source>
        <dbReference type="Proteomes" id="UP000270112"/>
    </source>
</evidence>
<proteinExistence type="predicted"/>
<keyword evidence="4" id="KW-0067">ATP-binding</keyword>
<dbReference type="GO" id="GO:0005524">
    <property type="term" value="F:ATP binding"/>
    <property type="evidence" value="ECO:0007669"/>
    <property type="project" value="UniProtKB-KW"/>
</dbReference>
<dbReference type="InterPro" id="IPR003439">
    <property type="entry name" value="ABC_transporter-like_ATP-bd"/>
</dbReference>
<feature type="transmembrane region" description="Helical" evidence="7">
    <location>
        <begin position="167"/>
        <end position="192"/>
    </location>
</feature>
<keyword evidence="6 7" id="KW-0472">Membrane</keyword>
<keyword evidence="2 7" id="KW-0812">Transmembrane</keyword>
<keyword evidence="3" id="KW-0547">Nucleotide-binding</keyword>